<reference evidence="3" key="4">
    <citation type="submission" date="2025-09" db="UniProtKB">
        <authorList>
            <consortium name="Ensembl"/>
        </authorList>
    </citation>
    <scope>IDENTIFICATION</scope>
</reference>
<dbReference type="InParanoid" id="A0A2I2ZCK1"/>
<keyword evidence="1" id="KW-0863">Zinc-finger</keyword>
<evidence type="ECO:0000259" key="2">
    <source>
        <dbReference type="PROSITE" id="PS50157"/>
    </source>
</evidence>
<keyword evidence="1" id="KW-0479">Metal-binding</keyword>
<protein>
    <recommendedName>
        <fullName evidence="2">C2H2-type domain-containing protein</fullName>
    </recommendedName>
</protein>
<accession>A0A2I2ZCK1</accession>
<dbReference type="GeneTree" id="ENSGT01150000287497"/>
<reference evidence="3" key="3">
    <citation type="submission" date="2025-08" db="UniProtKB">
        <authorList>
            <consortium name="Ensembl"/>
        </authorList>
    </citation>
    <scope>IDENTIFICATION</scope>
</reference>
<evidence type="ECO:0000313" key="3">
    <source>
        <dbReference type="Ensembl" id="ENSGGOP00000044907.1"/>
    </source>
</evidence>
<dbReference type="SUPFAM" id="SSF57667">
    <property type="entry name" value="beta-beta-alpha zinc fingers"/>
    <property type="match status" value="1"/>
</dbReference>
<feature type="domain" description="C2H2-type" evidence="2">
    <location>
        <begin position="15"/>
        <end position="33"/>
    </location>
</feature>
<keyword evidence="4" id="KW-1185">Reference proteome</keyword>
<reference evidence="3 4" key="2">
    <citation type="journal article" date="2012" name="Nature">
        <title>Insights into hominid evolution from the gorilla genome sequence.</title>
        <authorList>
            <person name="Scally A."/>
            <person name="Dutheil J.Y."/>
            <person name="Hillier L.W."/>
            <person name="Jordan G.E."/>
            <person name="Goodhead I."/>
            <person name="Herrero J."/>
            <person name="Hobolth A."/>
            <person name="Lappalainen T."/>
            <person name="Mailund T."/>
            <person name="Marques-Bonet T."/>
            <person name="McCarthy S."/>
            <person name="Montgomery S.H."/>
            <person name="Schwalie P.C."/>
            <person name="Tang Y.A."/>
            <person name="Ward M.C."/>
            <person name="Xue Y."/>
            <person name="Yngvadottir B."/>
            <person name="Alkan C."/>
            <person name="Andersen L.N."/>
            <person name="Ayub Q."/>
            <person name="Ball E.V."/>
            <person name="Beal K."/>
            <person name="Bradley B.J."/>
            <person name="Chen Y."/>
            <person name="Clee C.M."/>
            <person name="Fitzgerald S."/>
            <person name="Graves T.A."/>
            <person name="Gu Y."/>
            <person name="Heath P."/>
            <person name="Heger A."/>
            <person name="Karakoc E."/>
            <person name="Kolb-Kokocinski A."/>
            <person name="Laird G.K."/>
            <person name="Lunter G."/>
            <person name="Meader S."/>
            <person name="Mort M."/>
            <person name="Mullikin J.C."/>
            <person name="Munch K."/>
            <person name="O'Connor T.D."/>
            <person name="Phillips A.D."/>
            <person name="Prado-Martinez J."/>
            <person name="Rogers A.S."/>
            <person name="Sajjadian S."/>
            <person name="Schmidt D."/>
            <person name="Shaw K."/>
            <person name="Simpson J.T."/>
            <person name="Stenson P.D."/>
            <person name="Turner D.J."/>
            <person name="Vigilant L."/>
            <person name="Vilella A.J."/>
            <person name="Whitener W."/>
            <person name="Zhu B."/>
            <person name="Cooper D.N."/>
            <person name="de Jong P."/>
            <person name="Dermitzakis E.T."/>
            <person name="Eichler E.E."/>
            <person name="Flicek P."/>
            <person name="Goldman N."/>
            <person name="Mundy N.I."/>
            <person name="Ning Z."/>
            <person name="Odom D.T."/>
            <person name="Ponting C.P."/>
            <person name="Quail M.A."/>
            <person name="Ryder O.A."/>
            <person name="Searle S.M."/>
            <person name="Warren W.C."/>
            <person name="Wilson R.K."/>
            <person name="Schierup M.H."/>
            <person name="Rogers J."/>
            <person name="Tyler-Smith C."/>
            <person name="Durbin R."/>
        </authorList>
    </citation>
    <scope>NUCLEOTIDE SEQUENCE [LARGE SCALE GENOMIC DNA]</scope>
</reference>
<sequence length="33" mass="3570">PVPAPSASAVPRAARRCSACGKTFRYRSNLLEH</sequence>
<dbReference type="PROSITE" id="PS50157">
    <property type="entry name" value="ZINC_FINGER_C2H2_2"/>
    <property type="match status" value="1"/>
</dbReference>
<dbReference type="Proteomes" id="UP000001519">
    <property type="component" value="Chromosome 19"/>
</dbReference>
<evidence type="ECO:0000256" key="1">
    <source>
        <dbReference type="PROSITE-ProRule" id="PRU00042"/>
    </source>
</evidence>
<evidence type="ECO:0000313" key="4">
    <source>
        <dbReference type="Proteomes" id="UP000001519"/>
    </source>
</evidence>
<organism evidence="3 4">
    <name type="scientific">Gorilla gorilla gorilla</name>
    <name type="common">Western lowland gorilla</name>
    <dbReference type="NCBI Taxonomy" id="9595"/>
    <lineage>
        <taxon>Eukaryota</taxon>
        <taxon>Metazoa</taxon>
        <taxon>Chordata</taxon>
        <taxon>Craniata</taxon>
        <taxon>Vertebrata</taxon>
        <taxon>Euteleostomi</taxon>
        <taxon>Mammalia</taxon>
        <taxon>Eutheria</taxon>
        <taxon>Euarchontoglires</taxon>
        <taxon>Primates</taxon>
        <taxon>Haplorrhini</taxon>
        <taxon>Catarrhini</taxon>
        <taxon>Hominidae</taxon>
        <taxon>Gorilla</taxon>
    </lineage>
</organism>
<dbReference type="Ensembl" id="ENSGGOT00000061724.1">
    <property type="protein sequence ID" value="ENSGGOP00000044907.1"/>
    <property type="gene ID" value="ENSGGOG00000039725.1"/>
</dbReference>
<proteinExistence type="predicted"/>
<dbReference type="AlphaFoldDB" id="A0A2I2ZCK1"/>
<dbReference type="EMBL" id="CABD030114985">
    <property type="status" value="NOT_ANNOTATED_CDS"/>
    <property type="molecule type" value="Genomic_DNA"/>
</dbReference>
<keyword evidence="1" id="KW-0862">Zinc</keyword>
<dbReference type="SMR" id="A0A2I2ZCK1"/>
<dbReference type="GO" id="GO:0008270">
    <property type="term" value="F:zinc ion binding"/>
    <property type="evidence" value="ECO:0007669"/>
    <property type="project" value="UniProtKB-KW"/>
</dbReference>
<dbReference type="Bgee" id="ENSGGOG00000039725">
    <property type="expression patterns" value="Expressed in prefrontal cortex"/>
</dbReference>
<reference evidence="4" key="1">
    <citation type="submission" date="2011-05" db="EMBL/GenBank/DDBJ databases">
        <title>Insights into the evolution of the great apes provided by the gorilla genome.</title>
        <authorList>
            <person name="Scally A."/>
        </authorList>
    </citation>
    <scope>NUCLEOTIDE SEQUENCE [LARGE SCALE GENOMIC DNA]</scope>
</reference>
<dbReference type="InterPro" id="IPR036236">
    <property type="entry name" value="Znf_C2H2_sf"/>
</dbReference>
<dbReference type="InterPro" id="IPR013087">
    <property type="entry name" value="Znf_C2H2_type"/>
</dbReference>
<name>A0A2I2ZCK1_GORGO</name>